<dbReference type="Gene3D" id="1.10.150.20">
    <property type="entry name" value="5' to 3' exonuclease, C-terminal subdomain"/>
    <property type="match status" value="1"/>
</dbReference>
<dbReference type="PANTHER" id="PTHR11076:SF34">
    <property type="entry name" value="PROTEIN UMUC"/>
    <property type="match status" value="1"/>
</dbReference>
<proteinExistence type="inferred from homology"/>
<dbReference type="PATRIC" id="fig|573.2307.peg.4756"/>
<dbReference type="EMBL" id="LM994717">
    <property type="protein sequence ID" value="CDY80014.1"/>
    <property type="molecule type" value="Genomic_DNA"/>
</dbReference>
<feature type="domain" description="UmuC" evidence="6">
    <location>
        <begin position="5"/>
        <end position="188"/>
    </location>
</feature>
<keyword evidence="4" id="KW-0234">DNA repair</keyword>
<protein>
    <submittedName>
        <fullName evidence="8">DNA repair protein</fullName>
    </submittedName>
    <submittedName>
        <fullName evidence="7">UmuC</fullName>
    </submittedName>
</protein>
<dbReference type="PANTHER" id="PTHR11076">
    <property type="entry name" value="DNA REPAIR POLYMERASE UMUC / TRANSFERASE FAMILY MEMBER"/>
    <property type="match status" value="1"/>
</dbReference>
<dbReference type="Pfam" id="PF13438">
    <property type="entry name" value="DUF4113"/>
    <property type="match status" value="1"/>
</dbReference>
<dbReference type="InterPro" id="IPR036775">
    <property type="entry name" value="DNA_pol_Y-fam_lit_finger_sf"/>
</dbReference>
<dbReference type="AlphaFoldDB" id="A0A078JYU2"/>
<dbReference type="GO" id="GO:0042276">
    <property type="term" value="P:error-prone translesion synthesis"/>
    <property type="evidence" value="ECO:0007669"/>
    <property type="project" value="TreeGrafter"/>
</dbReference>
<dbReference type="InterPro" id="IPR017961">
    <property type="entry name" value="DNA_pol_Y-fam_little_finger"/>
</dbReference>
<dbReference type="CDD" id="cd01700">
    <property type="entry name" value="PolY_Pol_V_umuC"/>
    <property type="match status" value="1"/>
</dbReference>
<evidence type="ECO:0000256" key="4">
    <source>
        <dbReference type="ARBA" id="ARBA00023204"/>
    </source>
</evidence>
<dbReference type="RefSeq" id="WP_004197540.1">
    <property type="nucleotide sequence ID" value="NC_024992.1"/>
</dbReference>
<keyword evidence="2" id="KW-0227">DNA damage</keyword>
<gene>
    <name evidence="7" type="primary">umuC</name>
    <name evidence="8" type="ORF">CP554_27650</name>
</gene>
<dbReference type="InterPro" id="IPR025188">
    <property type="entry name" value="DUF4113"/>
</dbReference>
<name>A0A078JYU2_KLEPN</name>
<dbReference type="Gene3D" id="3.40.1170.60">
    <property type="match status" value="1"/>
</dbReference>
<evidence type="ECO:0000313" key="7">
    <source>
        <dbReference type="EMBL" id="CDY80014.1"/>
    </source>
</evidence>
<evidence type="ECO:0000256" key="3">
    <source>
        <dbReference type="ARBA" id="ARBA00023199"/>
    </source>
</evidence>
<dbReference type="InterPro" id="IPR001126">
    <property type="entry name" value="UmuC"/>
</dbReference>
<organism evidence="7">
    <name type="scientific">Klebsiella pneumoniae</name>
    <dbReference type="NCBI Taxonomy" id="573"/>
    <lineage>
        <taxon>Bacteria</taxon>
        <taxon>Pseudomonadati</taxon>
        <taxon>Pseudomonadota</taxon>
        <taxon>Gammaproteobacteria</taxon>
        <taxon>Enterobacterales</taxon>
        <taxon>Enterobacteriaceae</taxon>
        <taxon>Klebsiella/Raoultella group</taxon>
        <taxon>Klebsiella</taxon>
        <taxon>Klebsiella pneumoniae complex</taxon>
    </lineage>
</organism>
<dbReference type="GO" id="GO:0006281">
    <property type="term" value="P:DNA repair"/>
    <property type="evidence" value="ECO:0007669"/>
    <property type="project" value="UniProtKB-KW"/>
</dbReference>
<keyword evidence="7" id="KW-0614">Plasmid</keyword>
<dbReference type="Pfam" id="PF11799">
    <property type="entry name" value="IMS_C"/>
    <property type="match status" value="1"/>
</dbReference>
<dbReference type="Pfam" id="PF00817">
    <property type="entry name" value="IMS"/>
    <property type="match status" value="1"/>
</dbReference>
<sequence>MVRPIALIDGNNFYVSCERVFQPHLLGKPVIILSNNDGCAVARSEEAKALGIKMGAPLFKIRELVKEHGVKVLSSNYTLYGDMSRRVVDAVSQFSPHYEIYSIDENFVDLSGFGDRYEAIAVDMRATVRQVTGIPNCVGIAETKTLAKLANFAAKKNPIFGGVCDFTQPAVLAWCLDRIPVAEVWGIGRQTQIKLASQGIATAAQLRDMPRTLARQLGTVVLERTVAELQGIRCLEIEDIAPQRKGMAVTRSAGAPMRDLEAVMQALTAHASRAAEKLRLHGLVAGQITAFFHTNSFSKNAAQHSVSRTVKLKPMTNNTFDLVQAVNRCARAGWHPKAHEHGYSYTKAGVMLDDLLKAEDAPKMLFDIVQPRDARLMEAMDAINDRYGKRKVVIGAQGFQNKHEAKADMRSPRFTTRLSDLPVIC</sequence>
<geneLocation type="plasmid" evidence="7">
    <name>pKp848CTX</name>
</geneLocation>
<dbReference type="GO" id="GO:0005829">
    <property type="term" value="C:cytosol"/>
    <property type="evidence" value="ECO:0007669"/>
    <property type="project" value="TreeGrafter"/>
</dbReference>
<dbReference type="Gene3D" id="3.30.1490.100">
    <property type="entry name" value="DNA polymerase, Y-family, little finger domain"/>
    <property type="match status" value="1"/>
</dbReference>
<dbReference type="GO" id="GO:0003684">
    <property type="term" value="F:damaged DNA binding"/>
    <property type="evidence" value="ECO:0007669"/>
    <property type="project" value="InterPro"/>
</dbReference>
<dbReference type="SUPFAM" id="SSF56672">
    <property type="entry name" value="DNA/RNA polymerases"/>
    <property type="match status" value="1"/>
</dbReference>
<evidence type="ECO:0000313" key="9">
    <source>
        <dbReference type="Proteomes" id="UP000245817"/>
    </source>
</evidence>
<dbReference type="GO" id="GO:0003887">
    <property type="term" value="F:DNA-directed DNA polymerase activity"/>
    <property type="evidence" value="ECO:0007669"/>
    <property type="project" value="TreeGrafter"/>
</dbReference>
<evidence type="ECO:0000313" key="8">
    <source>
        <dbReference type="EMBL" id="PVU57166.1"/>
    </source>
</evidence>
<dbReference type="Proteomes" id="UP000245817">
    <property type="component" value="Unassembled WGS sequence"/>
</dbReference>
<accession>A0A078JYU2</accession>
<keyword evidence="3" id="KW-0741">SOS mutagenesis</keyword>
<dbReference type="InterPro" id="IPR043502">
    <property type="entry name" value="DNA/RNA_pol_sf"/>
</dbReference>
<evidence type="ECO:0000256" key="5">
    <source>
        <dbReference type="ARBA" id="ARBA00023236"/>
    </source>
</evidence>
<dbReference type="EMBL" id="PCFF01000087">
    <property type="protein sequence ID" value="PVU57166.1"/>
    <property type="molecule type" value="Genomic_DNA"/>
</dbReference>
<evidence type="ECO:0000256" key="2">
    <source>
        <dbReference type="ARBA" id="ARBA00022763"/>
    </source>
</evidence>
<dbReference type="InterPro" id="IPR050116">
    <property type="entry name" value="DNA_polymerase-Y"/>
</dbReference>
<keyword evidence="5" id="KW-0742">SOS response</keyword>
<reference evidence="8 9" key="2">
    <citation type="submission" date="2017-09" db="EMBL/GenBank/DDBJ databases">
        <title>Molecular Epidemiology of Livestock-Associated Methicillin Resistant Staphylococcus aureus (LA-MRSA) and Extended-Spectrum Beta-Lactamase (ESBL)-Producing Enterobacteriaceae in Pigs and Exposed Workers in Cameroon and South Africa.</title>
        <authorList>
            <person name="Founou L."/>
            <person name="Founou R.C."/>
            <person name="Allam M."/>
            <person name="Ismail A."/>
            <person name="Essack S.Y."/>
        </authorList>
    </citation>
    <scope>NUCLEOTIDE SEQUENCE [LARGE SCALE GENOMIC DNA]</scope>
    <source>
        <strain evidence="8 9">HH516E4IA</strain>
    </source>
</reference>
<evidence type="ECO:0000259" key="6">
    <source>
        <dbReference type="PROSITE" id="PS50173"/>
    </source>
</evidence>
<dbReference type="PROSITE" id="PS50173">
    <property type="entry name" value="UMUC"/>
    <property type="match status" value="1"/>
</dbReference>
<evidence type="ECO:0000256" key="1">
    <source>
        <dbReference type="ARBA" id="ARBA00010945"/>
    </source>
</evidence>
<dbReference type="GO" id="GO:0009432">
    <property type="term" value="P:SOS response"/>
    <property type="evidence" value="ECO:0007669"/>
    <property type="project" value="UniProtKB-KW"/>
</dbReference>
<comment type="similarity">
    <text evidence="1">Belongs to the DNA polymerase type-Y family.</text>
</comment>
<dbReference type="Gene3D" id="3.30.70.270">
    <property type="match status" value="1"/>
</dbReference>
<reference evidence="7" key="1">
    <citation type="journal article" date="2015" name="PLoS ONE">
        <title>Persistence of a pKPN3-Like CTX-M-15-Encoding IncFIIK Plasmid in a Klebsiella pneumonia ST17 Host during Two Years of Intestinal Colonization.</title>
        <authorList>
            <person name="Lohr I.H."/>
            <person name="Hulter N."/>
            <person name="Bernhoff E."/>
            <person name="Johnsen P.J."/>
            <person name="Sundsfjord A."/>
            <person name="Naseer U."/>
        </authorList>
    </citation>
    <scope>NUCLEOTIDE SEQUENCE [LARGE SCALE GENOMIC DNA]</scope>
    <source>
        <strain evidence="7">ST17 Kp848</strain>
        <plasmid evidence="7">pKp848CTX</plasmid>
    </source>
</reference>
<dbReference type="InterPro" id="IPR043128">
    <property type="entry name" value="Rev_trsase/Diguanyl_cyclase"/>
</dbReference>